<evidence type="ECO:0000256" key="3">
    <source>
        <dbReference type="ARBA" id="ARBA00022723"/>
    </source>
</evidence>
<proteinExistence type="inferred from homology"/>
<dbReference type="InterPro" id="IPR011538">
    <property type="entry name" value="Nuo51_FMN-bd"/>
</dbReference>
<dbReference type="SUPFAM" id="SSF142019">
    <property type="entry name" value="Nqo1 FMN-binding domain-like"/>
    <property type="match status" value="1"/>
</dbReference>
<dbReference type="InterPro" id="IPR019575">
    <property type="entry name" value="Nuop51_4Fe4S-bd"/>
</dbReference>
<feature type="domain" description="NADH-ubiquinone oxidoreductase 51kDa subunit iron-sulphur binding" evidence="6">
    <location>
        <begin position="413"/>
        <end position="458"/>
    </location>
</feature>
<evidence type="ECO:0000256" key="1">
    <source>
        <dbReference type="ARBA" id="ARBA00007523"/>
    </source>
</evidence>
<sequence>MTDTRAVERSTVLRVAADPTADREIAYETARSTADAVPVVRTGPTGIDAVEPLVLATVDGRTAFHPDPDRSTVADVVAALEDGDLLSAEATAVVEHEPETGSLPAPERGPLSVGRRDVLGPCGWVNPLVPEDYDLVSTERDAGDVGGAGLLGRGRGDATANEDVGETWATVRETDGDPVVVVNANDADDRQRVDRTLLAAAPIAVLDGIAAIAEHVGAEDAVLFVDETDTDLHRHLTSAIDAAADALPVVPQLVAGPDEYRAGAPTAALEALEGNDRIEPRRQPPSPAVHGLYGRPTAVHSVRTVLQVRRLLTDETDGASTADETGRDPGTRLFTVTGDVASPATVELGSEDALETAREAVDLEGRFKMACVGGVLGGLTESLDVPATADALTAADLGTEGAIELLNDQRCAVATAGERARFAAAENSGRCVPGREGTKQLTELLRDVYDGSLESDAIRELGRVMSRTSNCRIGARAPRPVLTAMDAFEPEFRAHTDGRCPSGTCTENL</sequence>
<evidence type="ECO:0000256" key="4">
    <source>
        <dbReference type="ARBA" id="ARBA00023004"/>
    </source>
</evidence>
<dbReference type="SUPFAM" id="SSF140490">
    <property type="entry name" value="Nqo1C-terminal domain-like"/>
    <property type="match status" value="1"/>
</dbReference>
<evidence type="ECO:0000259" key="6">
    <source>
        <dbReference type="SMART" id="SM00928"/>
    </source>
</evidence>
<reference evidence="7" key="1">
    <citation type="submission" date="2020-06" db="EMBL/GenBank/DDBJ databases">
        <title>Haloterrigena sp. nov., an extremely halophilic archaeon isolated from a saline sediment.</title>
        <authorList>
            <person name="Liu B.-B."/>
        </authorList>
    </citation>
    <scope>NUCLEOTIDE SEQUENCE</scope>
    <source>
        <strain evidence="7">SYSU A121-1</strain>
    </source>
</reference>
<evidence type="ECO:0000256" key="5">
    <source>
        <dbReference type="ARBA" id="ARBA00023014"/>
    </source>
</evidence>
<evidence type="ECO:0000313" key="7">
    <source>
        <dbReference type="EMBL" id="NUB91023.1"/>
    </source>
</evidence>
<dbReference type="InterPro" id="IPR037207">
    <property type="entry name" value="Nuop51_4Fe4S-bd_sf"/>
</dbReference>
<dbReference type="Proteomes" id="UP000728647">
    <property type="component" value="Unassembled WGS sequence"/>
</dbReference>
<dbReference type="GO" id="GO:0051539">
    <property type="term" value="F:4 iron, 4 sulfur cluster binding"/>
    <property type="evidence" value="ECO:0007669"/>
    <property type="project" value="UniProtKB-KW"/>
</dbReference>
<protein>
    <submittedName>
        <fullName evidence="7">NADH dehydrogenase FAD-containing subunit</fullName>
    </submittedName>
</protein>
<keyword evidence="3" id="KW-0479">Metal-binding</keyword>
<accession>A0A8J8GKN5</accession>
<evidence type="ECO:0000313" key="8">
    <source>
        <dbReference type="Proteomes" id="UP000728647"/>
    </source>
</evidence>
<dbReference type="Pfam" id="PF10589">
    <property type="entry name" value="NADH_4Fe-4S"/>
    <property type="match status" value="1"/>
</dbReference>
<dbReference type="Pfam" id="PF01512">
    <property type="entry name" value="Complex1_51K"/>
    <property type="match status" value="1"/>
</dbReference>
<dbReference type="GO" id="GO:0046872">
    <property type="term" value="F:metal ion binding"/>
    <property type="evidence" value="ECO:0007669"/>
    <property type="project" value="UniProtKB-KW"/>
</dbReference>
<dbReference type="PANTHER" id="PTHR43578:SF3">
    <property type="entry name" value="NADH-QUINONE OXIDOREDUCTASE SUBUNIT F"/>
    <property type="match status" value="1"/>
</dbReference>
<comment type="caution">
    <text evidence="7">The sequence shown here is derived from an EMBL/GenBank/DDBJ whole genome shotgun (WGS) entry which is preliminary data.</text>
</comment>
<dbReference type="SMART" id="SM00928">
    <property type="entry name" value="NADH_4Fe-4S"/>
    <property type="match status" value="1"/>
</dbReference>
<comment type="similarity">
    <text evidence="1">Belongs to the complex I 51 kDa subunit family.</text>
</comment>
<dbReference type="PANTHER" id="PTHR43578">
    <property type="entry name" value="NADH-QUINONE OXIDOREDUCTASE SUBUNIT F"/>
    <property type="match status" value="1"/>
</dbReference>
<dbReference type="OrthoDB" id="297477at2157"/>
<gene>
    <name evidence="7" type="ORF">HT576_08315</name>
</gene>
<keyword evidence="5" id="KW-0411">Iron-sulfur</keyword>
<keyword evidence="4" id="KW-0408">Iron</keyword>
<evidence type="ECO:0000256" key="2">
    <source>
        <dbReference type="ARBA" id="ARBA00022485"/>
    </source>
</evidence>
<organism evidence="7 8">
    <name type="scientific">Haloterrigena gelatinilytica</name>
    <dbReference type="NCBI Taxonomy" id="2741724"/>
    <lineage>
        <taxon>Archaea</taxon>
        <taxon>Methanobacteriati</taxon>
        <taxon>Methanobacteriota</taxon>
        <taxon>Stenosarchaea group</taxon>
        <taxon>Halobacteria</taxon>
        <taxon>Halobacteriales</taxon>
        <taxon>Natrialbaceae</taxon>
        <taxon>Haloterrigena</taxon>
    </lineage>
</organism>
<dbReference type="Gene3D" id="1.20.1440.230">
    <property type="entry name" value="NADH-ubiquinone oxidoreductase 51kDa subunit, iron-sulphur binding domain"/>
    <property type="match status" value="1"/>
</dbReference>
<dbReference type="InterPro" id="IPR037225">
    <property type="entry name" value="Nuo51_FMN-bd_sf"/>
</dbReference>
<dbReference type="Gene3D" id="3.10.20.600">
    <property type="match status" value="1"/>
</dbReference>
<keyword evidence="2" id="KW-0004">4Fe-4S</keyword>
<dbReference type="Gene3D" id="3.40.50.11540">
    <property type="entry name" value="NADH-ubiquinone oxidoreductase 51kDa subunit"/>
    <property type="match status" value="1"/>
</dbReference>
<dbReference type="AlphaFoldDB" id="A0A8J8GKN5"/>
<dbReference type="RefSeq" id="WP_174701719.1">
    <property type="nucleotide sequence ID" value="NZ_JABURA010000001.1"/>
</dbReference>
<dbReference type="EMBL" id="JABURA010000001">
    <property type="protein sequence ID" value="NUB91023.1"/>
    <property type="molecule type" value="Genomic_DNA"/>
</dbReference>
<name>A0A8J8GKN5_9EURY</name>